<evidence type="ECO:0000313" key="7">
    <source>
        <dbReference type="Proteomes" id="UP000076532"/>
    </source>
</evidence>
<dbReference type="STRING" id="436010.A0A166J1A7"/>
<dbReference type="PANTHER" id="PTHR46481">
    <property type="entry name" value="ZINC FINGER BED DOMAIN-CONTAINING PROTEIN 4"/>
    <property type="match status" value="1"/>
</dbReference>
<dbReference type="AlphaFoldDB" id="A0A166J1A7"/>
<reference evidence="6 7" key="1">
    <citation type="journal article" date="2016" name="Mol. Biol. Evol.">
        <title>Comparative Genomics of Early-Diverging Mushroom-Forming Fungi Provides Insights into the Origins of Lignocellulose Decay Capabilities.</title>
        <authorList>
            <person name="Nagy L.G."/>
            <person name="Riley R."/>
            <person name="Tritt A."/>
            <person name="Adam C."/>
            <person name="Daum C."/>
            <person name="Floudas D."/>
            <person name="Sun H."/>
            <person name="Yadav J.S."/>
            <person name="Pangilinan J."/>
            <person name="Larsson K.H."/>
            <person name="Matsuura K."/>
            <person name="Barry K."/>
            <person name="Labutti K."/>
            <person name="Kuo R."/>
            <person name="Ohm R.A."/>
            <person name="Bhattacharya S.S."/>
            <person name="Shirouzu T."/>
            <person name="Yoshinaga Y."/>
            <person name="Martin F.M."/>
            <person name="Grigoriev I.V."/>
            <person name="Hibbett D.S."/>
        </authorList>
    </citation>
    <scope>NUCLEOTIDE SEQUENCE [LARGE SCALE GENOMIC DNA]</scope>
    <source>
        <strain evidence="6 7">CBS 109695</strain>
    </source>
</reference>
<evidence type="ECO:0000256" key="3">
    <source>
        <dbReference type="ARBA" id="ARBA00022771"/>
    </source>
</evidence>
<organism evidence="6 7">
    <name type="scientific">Athelia psychrophila</name>
    <dbReference type="NCBI Taxonomy" id="1759441"/>
    <lineage>
        <taxon>Eukaryota</taxon>
        <taxon>Fungi</taxon>
        <taxon>Dikarya</taxon>
        <taxon>Basidiomycota</taxon>
        <taxon>Agaricomycotina</taxon>
        <taxon>Agaricomycetes</taxon>
        <taxon>Agaricomycetidae</taxon>
        <taxon>Atheliales</taxon>
        <taxon>Atheliaceae</taxon>
        <taxon>Athelia</taxon>
    </lineage>
</organism>
<comment type="subcellular location">
    <subcellularLocation>
        <location evidence="1">Nucleus</location>
    </subcellularLocation>
</comment>
<keyword evidence="7" id="KW-1185">Reference proteome</keyword>
<protein>
    <recommendedName>
        <fullName evidence="8">hAT-like transposase RNase-H fold domain-containing protein</fullName>
    </recommendedName>
</protein>
<dbReference type="InterPro" id="IPR052035">
    <property type="entry name" value="ZnF_BED_domain_contain"/>
</dbReference>
<dbReference type="EMBL" id="KV417555">
    <property type="protein sequence ID" value="KZP20378.1"/>
    <property type="molecule type" value="Genomic_DNA"/>
</dbReference>
<dbReference type="Proteomes" id="UP000076532">
    <property type="component" value="Unassembled WGS sequence"/>
</dbReference>
<dbReference type="PANTHER" id="PTHR46481:SF10">
    <property type="entry name" value="ZINC FINGER BED DOMAIN-CONTAINING PROTEIN 39"/>
    <property type="match status" value="1"/>
</dbReference>
<keyword evidence="5" id="KW-0539">Nucleus</keyword>
<name>A0A166J1A7_9AGAM</name>
<keyword evidence="3" id="KW-0863">Zinc-finger</keyword>
<evidence type="ECO:0008006" key="8">
    <source>
        <dbReference type="Google" id="ProtNLM"/>
    </source>
</evidence>
<evidence type="ECO:0000256" key="1">
    <source>
        <dbReference type="ARBA" id="ARBA00004123"/>
    </source>
</evidence>
<evidence type="ECO:0000313" key="6">
    <source>
        <dbReference type="EMBL" id="KZP20378.1"/>
    </source>
</evidence>
<sequence length="147" mass="16634">MNVLVGFIAADDQSINVIENPQLWALFLMLREELRDEDIPHRTKVCKCILEVWDEHLEQLADQMKGSLSKISFTTDMWSDTNLTPFMAITAHWIEGAPLQTSSGPQHKLGRTSSASIRSQATSTVSILLMHFCMYWIVLESPQRSVG</sequence>
<proteinExistence type="predicted"/>
<evidence type="ECO:0000256" key="4">
    <source>
        <dbReference type="ARBA" id="ARBA00022833"/>
    </source>
</evidence>
<accession>A0A166J1A7</accession>
<evidence type="ECO:0000256" key="5">
    <source>
        <dbReference type="ARBA" id="ARBA00023242"/>
    </source>
</evidence>
<dbReference type="GO" id="GO:0008270">
    <property type="term" value="F:zinc ion binding"/>
    <property type="evidence" value="ECO:0007669"/>
    <property type="project" value="UniProtKB-KW"/>
</dbReference>
<gene>
    <name evidence="6" type="ORF">FIBSPDRAFT_954545</name>
</gene>
<keyword evidence="2" id="KW-0479">Metal-binding</keyword>
<evidence type="ECO:0000256" key="2">
    <source>
        <dbReference type="ARBA" id="ARBA00022723"/>
    </source>
</evidence>
<dbReference type="OrthoDB" id="1607513at2759"/>
<dbReference type="GO" id="GO:0005634">
    <property type="term" value="C:nucleus"/>
    <property type="evidence" value="ECO:0007669"/>
    <property type="project" value="UniProtKB-SubCell"/>
</dbReference>
<keyword evidence="4" id="KW-0862">Zinc</keyword>